<evidence type="ECO:0000313" key="1">
    <source>
        <dbReference type="EMBL" id="KKM69857.1"/>
    </source>
</evidence>
<accession>A0A0F9MKZ5</accession>
<reference evidence="1" key="1">
    <citation type="journal article" date="2015" name="Nature">
        <title>Complex archaea that bridge the gap between prokaryotes and eukaryotes.</title>
        <authorList>
            <person name="Spang A."/>
            <person name="Saw J.H."/>
            <person name="Jorgensen S.L."/>
            <person name="Zaremba-Niedzwiedzka K."/>
            <person name="Martijn J."/>
            <person name="Lind A.E."/>
            <person name="van Eijk R."/>
            <person name="Schleper C."/>
            <person name="Guy L."/>
            <person name="Ettema T.J."/>
        </authorList>
    </citation>
    <scope>NUCLEOTIDE SEQUENCE</scope>
</reference>
<gene>
    <name evidence="1" type="ORF">LCGC14_1446600</name>
</gene>
<organism evidence="1">
    <name type="scientific">marine sediment metagenome</name>
    <dbReference type="NCBI Taxonomy" id="412755"/>
    <lineage>
        <taxon>unclassified sequences</taxon>
        <taxon>metagenomes</taxon>
        <taxon>ecological metagenomes</taxon>
    </lineage>
</organism>
<protein>
    <submittedName>
        <fullName evidence="1">Uncharacterized protein</fullName>
    </submittedName>
</protein>
<dbReference type="EMBL" id="LAZR01009918">
    <property type="protein sequence ID" value="KKM69857.1"/>
    <property type="molecule type" value="Genomic_DNA"/>
</dbReference>
<dbReference type="AlphaFoldDB" id="A0A0F9MKZ5"/>
<sequence length="137" mass="15391">MSDKLIKIFNIIKRRGSPVEATTLSGHKVEKQDHVFYLRPAAGLLPETWVMVQCSDYHGEHFVYCDPLYNDNEGKGIGHMAFMCTCGSQAVIVGPSEAALENSGAVEQLLVCFIYHHTLREYGVGKHAHQEGRREWS</sequence>
<comment type="caution">
    <text evidence="1">The sequence shown here is derived from an EMBL/GenBank/DDBJ whole genome shotgun (WGS) entry which is preliminary data.</text>
</comment>
<name>A0A0F9MKZ5_9ZZZZ</name>
<proteinExistence type="predicted"/>